<dbReference type="Proteomes" id="UP000001075">
    <property type="component" value="Unassembled WGS sequence"/>
</dbReference>
<sequence length="66" mass="7710">MERALYSCDLRNTGLLEKERAGRLIHNYNLIFNLYLSPQRIDQALTRFGSGENVILKPALRYLKEL</sequence>
<evidence type="ECO:0000313" key="3">
    <source>
        <dbReference type="Proteomes" id="UP000001075"/>
    </source>
</evidence>
<evidence type="ECO:0000313" key="2">
    <source>
        <dbReference type="EMBL" id="EGW10546.1"/>
    </source>
</evidence>
<dbReference type="AlphaFoldDB" id="G3HPJ1"/>
<proteinExistence type="predicted"/>
<name>G3HPJ1_CRIGR</name>
<evidence type="ECO:0000259" key="1">
    <source>
        <dbReference type="Pfam" id="PF20743"/>
    </source>
</evidence>
<gene>
    <name evidence="2" type="ORF">I79_012704</name>
</gene>
<dbReference type="PaxDb" id="10029-XP_007608282.1"/>
<dbReference type="PANTHER" id="PTHR34830">
    <property type="entry name" value="SIMILAR TO HYPOTHETICAL PROTEIN MGC34837"/>
    <property type="match status" value="1"/>
</dbReference>
<accession>G3HPJ1</accession>
<feature type="domain" description="DUF5580" evidence="1">
    <location>
        <begin position="1"/>
        <end position="66"/>
    </location>
</feature>
<dbReference type="InterPro" id="IPR040774">
    <property type="entry name" value="DUF5580"/>
</dbReference>
<organism evidence="2 3">
    <name type="scientific">Cricetulus griseus</name>
    <name type="common">Chinese hamster</name>
    <name type="synonym">Cricetulus barabensis griseus</name>
    <dbReference type="NCBI Taxonomy" id="10029"/>
    <lineage>
        <taxon>Eukaryota</taxon>
        <taxon>Metazoa</taxon>
        <taxon>Chordata</taxon>
        <taxon>Craniata</taxon>
        <taxon>Vertebrata</taxon>
        <taxon>Euteleostomi</taxon>
        <taxon>Mammalia</taxon>
        <taxon>Eutheria</taxon>
        <taxon>Euarchontoglires</taxon>
        <taxon>Glires</taxon>
        <taxon>Rodentia</taxon>
        <taxon>Myomorpha</taxon>
        <taxon>Muroidea</taxon>
        <taxon>Cricetidae</taxon>
        <taxon>Cricetinae</taxon>
        <taxon>Cricetulus</taxon>
    </lineage>
</organism>
<dbReference type="eggNOG" id="ENOG502RIAR">
    <property type="taxonomic scope" value="Eukaryota"/>
</dbReference>
<protein>
    <submittedName>
        <fullName evidence="2">Uncharacterized protein C1orf87</fullName>
    </submittedName>
</protein>
<dbReference type="InterPro" id="IPR049247">
    <property type="entry name" value="DUF5580_C"/>
</dbReference>
<dbReference type="InParanoid" id="G3HPJ1"/>
<dbReference type="PANTHER" id="PTHR34830:SF1">
    <property type="entry name" value="GENE 12695-RELATED"/>
    <property type="match status" value="1"/>
</dbReference>
<reference evidence="3" key="1">
    <citation type="journal article" date="2011" name="Nat. Biotechnol.">
        <title>The genomic sequence of the Chinese hamster ovary (CHO)-K1 cell line.</title>
        <authorList>
            <person name="Xu X."/>
            <person name="Nagarajan H."/>
            <person name="Lewis N.E."/>
            <person name="Pan S."/>
            <person name="Cai Z."/>
            <person name="Liu X."/>
            <person name="Chen W."/>
            <person name="Xie M."/>
            <person name="Wang W."/>
            <person name="Hammond S."/>
            <person name="Andersen M.R."/>
            <person name="Neff N."/>
            <person name="Passarelli B."/>
            <person name="Koh W."/>
            <person name="Fan H.C."/>
            <person name="Wang J."/>
            <person name="Gui Y."/>
            <person name="Lee K.H."/>
            <person name="Betenbaugh M.J."/>
            <person name="Quake S.R."/>
            <person name="Famili I."/>
            <person name="Palsson B.O."/>
            <person name="Wang J."/>
        </authorList>
    </citation>
    <scope>NUCLEOTIDE SEQUENCE [LARGE SCALE GENOMIC DNA]</scope>
    <source>
        <strain evidence="3">CHO K1 cell line</strain>
    </source>
</reference>
<dbReference type="Pfam" id="PF20743">
    <property type="entry name" value="DUF5580_C"/>
    <property type="match status" value="1"/>
</dbReference>
<dbReference type="EMBL" id="JH000574">
    <property type="protein sequence ID" value="EGW10546.1"/>
    <property type="molecule type" value="Genomic_DNA"/>
</dbReference>